<reference evidence="1 2" key="1">
    <citation type="journal article" date="2015" name="Genome Biol. Evol.">
        <title>Comparative Genomics of a Bacterivorous Green Alga Reveals Evolutionary Causalities and Consequences of Phago-Mixotrophic Mode of Nutrition.</title>
        <authorList>
            <person name="Burns J.A."/>
            <person name="Paasch A."/>
            <person name="Narechania A."/>
            <person name="Kim E."/>
        </authorList>
    </citation>
    <scope>NUCLEOTIDE SEQUENCE [LARGE SCALE GENOMIC DNA]</scope>
    <source>
        <strain evidence="1 2">PLY_AMNH</strain>
    </source>
</reference>
<protein>
    <submittedName>
        <fullName evidence="1">Uncharacterized protein</fullName>
    </submittedName>
</protein>
<dbReference type="AlphaFoldDB" id="A0AAE0G2X2"/>
<keyword evidence="2" id="KW-1185">Reference proteome</keyword>
<evidence type="ECO:0000313" key="1">
    <source>
        <dbReference type="EMBL" id="KAK3270462.1"/>
    </source>
</evidence>
<proteinExistence type="predicted"/>
<sequence>MNTLISFAASAANAEETVVWDWARERHPSGLEHVSDFEPSLGSATLTLRDVLGDTTGGLDMTPTSNEFSM</sequence>
<name>A0AAE0G2X2_9CHLO</name>
<organism evidence="1 2">
    <name type="scientific">Cymbomonas tetramitiformis</name>
    <dbReference type="NCBI Taxonomy" id="36881"/>
    <lineage>
        <taxon>Eukaryota</taxon>
        <taxon>Viridiplantae</taxon>
        <taxon>Chlorophyta</taxon>
        <taxon>Pyramimonadophyceae</taxon>
        <taxon>Pyramimonadales</taxon>
        <taxon>Pyramimonadaceae</taxon>
        <taxon>Cymbomonas</taxon>
    </lineage>
</organism>
<dbReference type="Proteomes" id="UP001190700">
    <property type="component" value="Unassembled WGS sequence"/>
</dbReference>
<dbReference type="EMBL" id="LGRX02010379">
    <property type="protein sequence ID" value="KAK3270462.1"/>
    <property type="molecule type" value="Genomic_DNA"/>
</dbReference>
<accession>A0AAE0G2X2</accession>
<comment type="caution">
    <text evidence="1">The sequence shown here is derived from an EMBL/GenBank/DDBJ whole genome shotgun (WGS) entry which is preliminary data.</text>
</comment>
<evidence type="ECO:0000313" key="2">
    <source>
        <dbReference type="Proteomes" id="UP001190700"/>
    </source>
</evidence>
<gene>
    <name evidence="1" type="ORF">CYMTET_21142</name>
</gene>